<evidence type="ECO:0000256" key="2">
    <source>
        <dbReference type="ARBA" id="ARBA00022525"/>
    </source>
</evidence>
<dbReference type="PROSITE" id="PS00330">
    <property type="entry name" value="HEMOLYSIN_CALCIUM"/>
    <property type="match status" value="4"/>
</dbReference>
<accession>A0A857CDQ9</accession>
<dbReference type="Gene3D" id="2.150.10.10">
    <property type="entry name" value="Serralysin-like metalloprotease, C-terminal"/>
    <property type="match status" value="10"/>
</dbReference>
<dbReference type="EMBL" id="CP046908">
    <property type="protein sequence ID" value="QGZ37029.1"/>
    <property type="molecule type" value="Genomic_DNA"/>
</dbReference>
<evidence type="ECO:0000313" key="4">
    <source>
        <dbReference type="EMBL" id="QGZ37029.1"/>
    </source>
</evidence>
<feature type="region of interest" description="Disordered" evidence="3">
    <location>
        <begin position="507"/>
        <end position="526"/>
    </location>
</feature>
<comment type="subcellular location">
    <subcellularLocation>
        <location evidence="1">Secreted</location>
    </subcellularLocation>
</comment>
<dbReference type="InterPro" id="IPR001343">
    <property type="entry name" value="Hemolysn_Ca-bd"/>
</dbReference>
<dbReference type="InterPro" id="IPR018511">
    <property type="entry name" value="Hemolysin-typ_Ca-bd_CS"/>
</dbReference>
<dbReference type="PRINTS" id="PR00313">
    <property type="entry name" value="CABNDNGRPT"/>
</dbReference>
<dbReference type="GO" id="GO:0005509">
    <property type="term" value="F:calcium ion binding"/>
    <property type="evidence" value="ECO:0007669"/>
    <property type="project" value="InterPro"/>
</dbReference>
<dbReference type="PANTHER" id="PTHR38340:SF1">
    <property type="entry name" value="S-LAYER PROTEIN"/>
    <property type="match status" value="1"/>
</dbReference>
<dbReference type="OrthoDB" id="7727094at2"/>
<dbReference type="GO" id="GO:0005576">
    <property type="term" value="C:extracellular region"/>
    <property type="evidence" value="ECO:0007669"/>
    <property type="project" value="UniProtKB-SubCell"/>
</dbReference>
<dbReference type="InterPro" id="IPR011049">
    <property type="entry name" value="Serralysin-like_metalloprot_C"/>
</dbReference>
<dbReference type="Pfam" id="PF00353">
    <property type="entry name" value="HemolysinCabind"/>
    <property type="match status" value="14"/>
</dbReference>
<sequence length="1531" mass="155142">MTTYSGGNGNDVFSITGFGHTYIGSGGNDTITLLPEVDLYADYTGFSAALTIVVDGDAGGGQVTKDGIGTDTFLAGGELDPDISGLTFGLGSGNDSVTIDDPGGIFFGIRSSAGNDTITNIAGFVRVDYRSVGSGITYTSNNGSGVSGTVTGTGMGTDTLVNVSEIMGSTGNDTFNGGNGNERFIPLGGNDIVNGGNGFDMIRFDRDGVGSVVVDLGAGTATGTYNGVGFSHTLSGIEHVRGSRTESTQFIGSNADERFDGYAGDDTFNGGGGNDIINVGTGSDTVYGSTGNDTINILASEDAFLNYSAFSSALSVNLSGTTMTIDKGAGGIDTVNIGGPYDNSGTITLALGSGNDNVTIDAVGGIFIQVRGGAGDDTITQLGYGSVRADYRNVSSGITYTSNNGSAVSGTVTGTGIGTDTLVGISEIRGTDYDDVFNGGDGDERFILRGGNDTVNGGGGYDIVRFDRSGMGAVTVDLQAGTATGLFNGNAFSHTLSGIEAIRGSRTEGDSLTGSSGNDTLEGLGGNDTLNGGAGNDYLDGGDGNDIINTGAGEDTVIGSAGNDTINVLQQHDSFIDYGQFGTNMTVTMTGSVITIDKGTGDVDTLNVTGPIDPALGSVTLSLGSGNDTVTINATAGIFVQVRGGAGDDTITQTGDGSVRADYRNASSGITYTSNNGSGVSGTVTGAGIGTDTLVNVSEIRGSDSNDVFNGGDGDERFILRGGNDTVDGGGGFDTVRFDRSGMGAVTVNLAAGTATGLFNGNAFSHTLANIEHVRGSRTESDTLTGSNGNDRLEGLGGNDTLNGGLGADTLIGGTGNDTYYVDNVGDTIVELAGEGTDSVFSSISIELWRHSQHLENVTLQGTGDLYAVGTVQANVMTGNSGNNALDGASGADTMIGGAGNDTYYVDNVGDTVVELAGEGTDSVFSSISIELWRHSQHLENVTLQGTGDLFAVGTVQANVMTGNSGNNALDGASGADTMIGGAGNDIYYVDNVGDTVVELAGEGIDWVRSSVSFALNAHGQHIENLVLTGSGNINGTGNGQNNQITGNSGDNVLDGGNGWDVLIGGAGNDTFNDFGGGDRMEGGTGNDTYYVDNAGDRIVELAGEGTDSVFSSISIELWRHSQHLENVTLQGTGDLFAVGTVQANVMTGNSGNNALDGASGADTMIGGAGNDIYYVDNVGDTVVELAGEGIDWVRSSVSFALNAHGQHIENLVLTGSGNINGTGNGQNNQITGNSGDNVLDGGNGWDVLIGGAGNDTFNDFGGGDRMEGGTGNDTYYVDNAGDRIVELAGEGTDSVFSSISIELWRHSQHLENVTLQGTGDLFAVGTVQANVMTGNSGNNALDGASGADTMIGGAGNDIYYVDNVGDTVVELAGEGIDWVRSSVSFALNAHGQHIENLVLTGSGNINGTGNGQNNQITGNSGDNVLDGGNGWDVLIGGAGNDTFNDWGGNDIFTGGTGADTFVFRTAGETDTITDFEAGIDTIAIGLGVTQFSQITVTDVGADTHLTFGSNTVILQNFDHTLVSESDFSFV</sequence>
<evidence type="ECO:0000256" key="3">
    <source>
        <dbReference type="SAM" id="MobiDB-lite"/>
    </source>
</evidence>
<evidence type="ECO:0000313" key="5">
    <source>
        <dbReference type="Proteomes" id="UP000435648"/>
    </source>
</evidence>
<dbReference type="KEGG" id="siw:GH266_22540"/>
<gene>
    <name evidence="4" type="ORF">GH266_22540</name>
</gene>
<organism evidence="4 5">
    <name type="scientific">Stappia indica</name>
    <dbReference type="NCBI Taxonomy" id="538381"/>
    <lineage>
        <taxon>Bacteria</taxon>
        <taxon>Pseudomonadati</taxon>
        <taxon>Pseudomonadota</taxon>
        <taxon>Alphaproteobacteria</taxon>
        <taxon>Hyphomicrobiales</taxon>
        <taxon>Stappiaceae</taxon>
        <taxon>Stappia</taxon>
    </lineage>
</organism>
<keyword evidence="2" id="KW-0964">Secreted</keyword>
<protein>
    <recommendedName>
        <fullName evidence="6">Hemolysin-type calcium-binding repeat-containing protein</fullName>
    </recommendedName>
</protein>
<dbReference type="SUPFAM" id="SSF51120">
    <property type="entry name" value="beta-Roll"/>
    <property type="match status" value="7"/>
</dbReference>
<dbReference type="Proteomes" id="UP000435648">
    <property type="component" value="Chromosome"/>
</dbReference>
<evidence type="ECO:0008006" key="6">
    <source>
        <dbReference type="Google" id="ProtNLM"/>
    </source>
</evidence>
<dbReference type="InterPro" id="IPR050557">
    <property type="entry name" value="RTX_toxin/Mannuronan_C5-epim"/>
</dbReference>
<reference evidence="4 5" key="1">
    <citation type="submission" date="2019-12" db="EMBL/GenBank/DDBJ databases">
        <title>The genome of Stappia indica PHM037.</title>
        <authorList>
            <person name="Kacar D."/>
            <person name="Galan B."/>
            <person name="Canedo L."/>
            <person name="Rodriguez P."/>
            <person name="de la Calle F."/>
            <person name="Garcia J.L."/>
        </authorList>
    </citation>
    <scope>NUCLEOTIDE SEQUENCE [LARGE SCALE GENOMIC DNA]</scope>
    <source>
        <strain evidence="4 5">PHM037</strain>
    </source>
</reference>
<evidence type="ECO:0000256" key="1">
    <source>
        <dbReference type="ARBA" id="ARBA00004613"/>
    </source>
</evidence>
<name>A0A857CDQ9_9HYPH</name>
<dbReference type="RefSeq" id="WP_158195847.1">
    <property type="nucleotide sequence ID" value="NZ_CP046908.1"/>
</dbReference>
<proteinExistence type="predicted"/>
<feature type="compositionally biased region" description="Polar residues" evidence="3">
    <location>
        <begin position="510"/>
        <end position="519"/>
    </location>
</feature>
<dbReference type="PANTHER" id="PTHR38340">
    <property type="entry name" value="S-LAYER PROTEIN"/>
    <property type="match status" value="1"/>
</dbReference>